<dbReference type="Proteomes" id="UP000604001">
    <property type="component" value="Unassembled WGS sequence"/>
</dbReference>
<evidence type="ECO:0000313" key="6">
    <source>
        <dbReference type="EMBL" id="MBC2958914.1"/>
    </source>
</evidence>
<sequence length="550" mass="58466">MRSRSGGRGAGTSRTWRGRIGPVGLVGLVVAVCLVAGGAGPVTAAPARAQAPSSSPAAPVGPVPDRIDLADDVVVPAATGALQRWKPRRWPGRTIRYHETLPAKWDWSLDRAVERWNRSGGNIRFVEVPRSKARLTIRYGNTGGADGVGTLGYQATNYVHLAPFYKQADALRAETRVWVGRLLAHELGHVLGFDHTGGRCSLMYPFFDMGGCPLLSATPGSYECRWIDKPLLRRFVAWYGGRARLAPRRCLIEPLPAPLRDVGFSGGQPADGPVRITWRPVSGARPGTKVFVTVWKAPTCGTRPRSWDLRVGLAPSVGTWSDPRHGTGAWCFGVEVANRYGGARSGGVRRIERWAPVSPAPAVGTPTWVPDRSAFRVSWTPPDPGTRLEVVRGDGSGACPVSTDGGWSEVLEQDGPSTWLVPTWSASECVAFVAVTSWGAVSPPTTVTLTVPAPTVRPTVGELTYDPDAGSARVAVDLPEDAGWLGIQVLPGSCPATPPVDASWSDGFANGDGTWTVHPASAEGPSCVLFAALDGFGRPGPVVERELVVP</sequence>
<dbReference type="EMBL" id="JACMYC010000001">
    <property type="protein sequence ID" value="MBC2958914.1"/>
    <property type="molecule type" value="Genomic_DNA"/>
</dbReference>
<organism evidence="6 7">
    <name type="scientific">Nocardioides deserti</name>
    <dbReference type="NCBI Taxonomy" id="1588644"/>
    <lineage>
        <taxon>Bacteria</taxon>
        <taxon>Bacillati</taxon>
        <taxon>Actinomycetota</taxon>
        <taxon>Actinomycetes</taxon>
        <taxon>Propionibacteriales</taxon>
        <taxon>Nocardioidaceae</taxon>
        <taxon>Nocardioides</taxon>
    </lineage>
</organism>
<keyword evidence="7" id="KW-1185">Reference proteome</keyword>
<name>A0ABR6U4L7_9ACTN</name>
<dbReference type="SMART" id="SM00235">
    <property type="entry name" value="ZnMc"/>
    <property type="match status" value="1"/>
</dbReference>
<reference evidence="6 7" key="1">
    <citation type="submission" date="2020-08" db="EMBL/GenBank/DDBJ databases">
        <title>novel species in genus Nocardioides.</title>
        <authorList>
            <person name="Zhang G."/>
        </authorList>
    </citation>
    <scope>NUCLEOTIDE SEQUENCE [LARGE SCALE GENOMIC DNA]</scope>
    <source>
        <strain evidence="6 7">SC8A-24</strain>
    </source>
</reference>
<evidence type="ECO:0000259" key="5">
    <source>
        <dbReference type="SMART" id="SM00235"/>
    </source>
</evidence>
<comment type="caution">
    <text evidence="6">The sequence shown here is derived from an EMBL/GenBank/DDBJ whole genome shotgun (WGS) entry which is preliminary data.</text>
</comment>
<keyword evidence="1" id="KW-0645">Protease</keyword>
<evidence type="ECO:0000313" key="7">
    <source>
        <dbReference type="Proteomes" id="UP000604001"/>
    </source>
</evidence>
<dbReference type="RefSeq" id="WP_186344197.1">
    <property type="nucleotide sequence ID" value="NZ_BMMR01000001.1"/>
</dbReference>
<dbReference type="SUPFAM" id="SSF55486">
    <property type="entry name" value="Metalloproteases ('zincins'), catalytic domain"/>
    <property type="match status" value="1"/>
</dbReference>
<dbReference type="InterPro" id="IPR001818">
    <property type="entry name" value="Pept_M10_metallopeptidase"/>
</dbReference>
<feature type="domain" description="Peptidase metallopeptidase" evidence="5">
    <location>
        <begin position="86"/>
        <end position="224"/>
    </location>
</feature>
<dbReference type="InterPro" id="IPR024079">
    <property type="entry name" value="MetalloPept_cat_dom_sf"/>
</dbReference>
<evidence type="ECO:0000256" key="4">
    <source>
        <dbReference type="ARBA" id="ARBA00022833"/>
    </source>
</evidence>
<keyword evidence="3" id="KW-0378">Hydrolase</keyword>
<protein>
    <submittedName>
        <fullName evidence="6">Matrixin family metalloprotease</fullName>
    </submittedName>
</protein>
<evidence type="ECO:0000256" key="3">
    <source>
        <dbReference type="ARBA" id="ARBA00022801"/>
    </source>
</evidence>
<dbReference type="Pfam" id="PF00413">
    <property type="entry name" value="Peptidase_M10"/>
    <property type="match status" value="1"/>
</dbReference>
<evidence type="ECO:0000256" key="2">
    <source>
        <dbReference type="ARBA" id="ARBA00022723"/>
    </source>
</evidence>
<keyword evidence="4" id="KW-0862">Zinc</keyword>
<keyword evidence="6" id="KW-0482">Metalloprotease</keyword>
<dbReference type="Gene3D" id="3.40.390.10">
    <property type="entry name" value="Collagenase (Catalytic Domain)"/>
    <property type="match status" value="1"/>
</dbReference>
<dbReference type="GO" id="GO:0008237">
    <property type="term" value="F:metallopeptidase activity"/>
    <property type="evidence" value="ECO:0007669"/>
    <property type="project" value="UniProtKB-KW"/>
</dbReference>
<accession>A0ABR6U4L7</accession>
<evidence type="ECO:0000256" key="1">
    <source>
        <dbReference type="ARBA" id="ARBA00022670"/>
    </source>
</evidence>
<dbReference type="InterPro" id="IPR006026">
    <property type="entry name" value="Peptidase_Metallo"/>
</dbReference>
<keyword evidence="2" id="KW-0479">Metal-binding</keyword>
<gene>
    <name evidence="6" type="ORF">H7344_01235</name>
</gene>
<proteinExistence type="predicted"/>